<evidence type="ECO:0000256" key="1">
    <source>
        <dbReference type="ARBA" id="ARBA00004496"/>
    </source>
</evidence>
<keyword evidence="4 11" id="KW-0963">Cytoplasm</keyword>
<accession>A0A9X2D732</accession>
<dbReference type="InterPro" id="IPR035684">
    <property type="entry name" value="ArgRS_core"/>
</dbReference>
<evidence type="ECO:0000256" key="6">
    <source>
        <dbReference type="ARBA" id="ARBA00022741"/>
    </source>
</evidence>
<keyword evidence="9 11" id="KW-0030">Aminoacyl-tRNA synthetase</keyword>
<dbReference type="InterPro" id="IPR008909">
    <property type="entry name" value="DALR_anticod-bd"/>
</dbReference>
<comment type="catalytic activity">
    <reaction evidence="10 11">
        <text>tRNA(Arg) + L-arginine + ATP = L-arginyl-tRNA(Arg) + AMP + diphosphate</text>
        <dbReference type="Rhea" id="RHEA:20301"/>
        <dbReference type="Rhea" id="RHEA-COMP:9658"/>
        <dbReference type="Rhea" id="RHEA-COMP:9673"/>
        <dbReference type="ChEBI" id="CHEBI:30616"/>
        <dbReference type="ChEBI" id="CHEBI:32682"/>
        <dbReference type="ChEBI" id="CHEBI:33019"/>
        <dbReference type="ChEBI" id="CHEBI:78442"/>
        <dbReference type="ChEBI" id="CHEBI:78513"/>
        <dbReference type="ChEBI" id="CHEBI:456215"/>
        <dbReference type="EC" id="6.1.1.19"/>
    </reaction>
</comment>
<keyword evidence="5 11" id="KW-0436">Ligase</keyword>
<dbReference type="PANTHER" id="PTHR11956:SF5">
    <property type="entry name" value="ARGININE--TRNA LIGASE, CYTOPLASMIC"/>
    <property type="match status" value="1"/>
</dbReference>
<feature type="short sequence motif" description="'HIGH' region" evidence="11">
    <location>
        <begin position="132"/>
        <end position="142"/>
    </location>
</feature>
<dbReference type="InterPro" id="IPR014729">
    <property type="entry name" value="Rossmann-like_a/b/a_fold"/>
</dbReference>
<evidence type="ECO:0000259" key="14">
    <source>
        <dbReference type="SMART" id="SM01016"/>
    </source>
</evidence>
<dbReference type="Gene3D" id="3.40.50.620">
    <property type="entry name" value="HUPs"/>
    <property type="match status" value="1"/>
</dbReference>
<sequence length="585" mass="62119">MSTTLADLTSTLDARLRAAVHLALAGTTSQDVDDDPQLRRATRPEHGHLQTNLALRLAATTGGKPRDVATALLAHLDVADLADVEVAGPGFLNLRWRPEVLARLVTTLLTDEHLGVPRPQHPRRVVVDHSSPNVAKQMHVGHLRSTVIGDALARVLAFAGHDVVRQNHLGDWGTQFGMLIEQVEAEHLDVGALDLAALDALYRRARAHFETDPAFAEAARRRVVALQSGDEATLTAWQSLVAVSVEAFDALYSRLGVGLTHEHVAGESSYNAALPGVVSDLQDAGLVTESDGALCAYLDGFTARDGSLLPMLVRKADGGFGYDATDLAALRHRVAPVAEGGLGADQVVYVVDARQSLHFEQVLALARSAGWLPDGVQTQHVAFGTVLGEDGRPFKTRSGETVSLDSLLDDAEAAARAAEWGGSMPAEERDAVARAVGVGAVKYADLSHGRTRDYRFSLARMVAMDGDTGPYLQYAHARLCSLLARAGDPAAPAARPPVHPAEERLALALAAFPGAVTTVAETLEPHHLCAALHDVAVALSRFYEACPVLRAEGEEREGRLALAAATRSVLATGLGLLGIEAPERM</sequence>
<dbReference type="Gene3D" id="3.30.1360.70">
    <property type="entry name" value="Arginyl tRNA synthetase N-terminal domain"/>
    <property type="match status" value="1"/>
</dbReference>
<dbReference type="GO" id="GO:0006420">
    <property type="term" value="P:arginyl-tRNA aminoacylation"/>
    <property type="evidence" value="ECO:0007669"/>
    <property type="project" value="UniProtKB-UniRule"/>
</dbReference>
<dbReference type="PRINTS" id="PR01038">
    <property type="entry name" value="TRNASYNTHARG"/>
</dbReference>
<name>A0A9X2D732_9ACTN</name>
<dbReference type="Pfam" id="PF05746">
    <property type="entry name" value="DALR_1"/>
    <property type="match status" value="1"/>
</dbReference>
<evidence type="ECO:0000256" key="7">
    <source>
        <dbReference type="ARBA" id="ARBA00022840"/>
    </source>
</evidence>
<keyword evidence="6 11" id="KW-0547">Nucleotide-binding</keyword>
<comment type="subunit">
    <text evidence="3 11">Monomer.</text>
</comment>
<dbReference type="FunFam" id="3.40.50.620:FF:000116">
    <property type="entry name" value="Arginine--tRNA ligase"/>
    <property type="match status" value="1"/>
</dbReference>
<dbReference type="PROSITE" id="PS00178">
    <property type="entry name" value="AA_TRNA_LIGASE_I"/>
    <property type="match status" value="1"/>
</dbReference>
<dbReference type="InterPro" id="IPR005148">
    <property type="entry name" value="Arg-tRNA-synth_N"/>
</dbReference>
<comment type="caution">
    <text evidence="15">The sequence shown here is derived from an EMBL/GenBank/DDBJ whole genome shotgun (WGS) entry which is preliminary data.</text>
</comment>
<dbReference type="SUPFAM" id="SSF52374">
    <property type="entry name" value="Nucleotidylyl transferase"/>
    <property type="match status" value="1"/>
</dbReference>
<dbReference type="InterPro" id="IPR036695">
    <property type="entry name" value="Arg-tRNA-synth_N_sf"/>
</dbReference>
<gene>
    <name evidence="11 15" type="primary">argS</name>
    <name evidence="15" type="ORF">M8330_08550</name>
</gene>
<keyword evidence="16" id="KW-1185">Reference proteome</keyword>
<dbReference type="CDD" id="cd00671">
    <property type="entry name" value="ArgRS_core"/>
    <property type="match status" value="1"/>
</dbReference>
<evidence type="ECO:0000313" key="16">
    <source>
        <dbReference type="Proteomes" id="UP001139485"/>
    </source>
</evidence>
<dbReference type="SUPFAM" id="SSF47323">
    <property type="entry name" value="Anticodon-binding domain of a subclass of class I aminoacyl-tRNA synthetases"/>
    <property type="match status" value="1"/>
</dbReference>
<evidence type="ECO:0000313" key="15">
    <source>
        <dbReference type="EMBL" id="MCM0620345.1"/>
    </source>
</evidence>
<dbReference type="GO" id="GO:0004814">
    <property type="term" value="F:arginine-tRNA ligase activity"/>
    <property type="evidence" value="ECO:0007669"/>
    <property type="project" value="UniProtKB-UniRule"/>
</dbReference>
<dbReference type="EMBL" id="JAMOIL010000009">
    <property type="protein sequence ID" value="MCM0620345.1"/>
    <property type="molecule type" value="Genomic_DNA"/>
</dbReference>
<comment type="subcellular location">
    <subcellularLocation>
        <location evidence="1 11">Cytoplasm</location>
    </subcellularLocation>
</comment>
<organism evidence="15 16">
    <name type="scientific">Nocardioides bruguierae</name>
    <dbReference type="NCBI Taxonomy" id="2945102"/>
    <lineage>
        <taxon>Bacteria</taxon>
        <taxon>Bacillati</taxon>
        <taxon>Actinomycetota</taxon>
        <taxon>Actinomycetes</taxon>
        <taxon>Propionibacteriales</taxon>
        <taxon>Nocardioidaceae</taxon>
        <taxon>Nocardioides</taxon>
    </lineage>
</organism>
<keyword evidence="7 11" id="KW-0067">ATP-binding</keyword>
<dbReference type="InterPro" id="IPR001412">
    <property type="entry name" value="aa-tRNA-synth_I_CS"/>
</dbReference>
<dbReference type="Proteomes" id="UP001139485">
    <property type="component" value="Unassembled WGS sequence"/>
</dbReference>
<dbReference type="FunFam" id="1.10.730.10:FF:000006">
    <property type="entry name" value="Arginyl-tRNA synthetase 2, mitochondrial"/>
    <property type="match status" value="1"/>
</dbReference>
<dbReference type="SMART" id="SM01016">
    <property type="entry name" value="Arg_tRNA_synt_N"/>
    <property type="match status" value="1"/>
</dbReference>
<evidence type="ECO:0000256" key="11">
    <source>
        <dbReference type="HAMAP-Rule" id="MF_00123"/>
    </source>
</evidence>
<evidence type="ECO:0000256" key="9">
    <source>
        <dbReference type="ARBA" id="ARBA00023146"/>
    </source>
</evidence>
<dbReference type="EC" id="6.1.1.19" evidence="11"/>
<evidence type="ECO:0000256" key="10">
    <source>
        <dbReference type="ARBA" id="ARBA00049339"/>
    </source>
</evidence>
<dbReference type="AlphaFoldDB" id="A0A9X2D732"/>
<dbReference type="SMART" id="SM00836">
    <property type="entry name" value="DALR_1"/>
    <property type="match status" value="1"/>
</dbReference>
<reference evidence="15" key="1">
    <citation type="submission" date="2022-05" db="EMBL/GenBank/DDBJ databases">
        <authorList>
            <person name="Tuo L."/>
        </authorList>
    </citation>
    <scope>NUCLEOTIDE SEQUENCE</scope>
    <source>
        <strain evidence="15">BSK12Z-4</strain>
    </source>
</reference>
<evidence type="ECO:0000259" key="13">
    <source>
        <dbReference type="SMART" id="SM00836"/>
    </source>
</evidence>
<dbReference type="PANTHER" id="PTHR11956">
    <property type="entry name" value="ARGINYL-TRNA SYNTHETASE"/>
    <property type="match status" value="1"/>
</dbReference>
<proteinExistence type="inferred from homology"/>
<dbReference type="CDD" id="cd07956">
    <property type="entry name" value="Anticodon_Ia_Arg"/>
    <property type="match status" value="1"/>
</dbReference>
<evidence type="ECO:0000256" key="8">
    <source>
        <dbReference type="ARBA" id="ARBA00022917"/>
    </source>
</evidence>
<dbReference type="Gene3D" id="1.10.730.10">
    <property type="entry name" value="Isoleucyl-tRNA Synthetase, Domain 1"/>
    <property type="match status" value="1"/>
</dbReference>
<dbReference type="Pfam" id="PF03485">
    <property type="entry name" value="Arg_tRNA_synt_N"/>
    <property type="match status" value="1"/>
</dbReference>
<feature type="domain" description="DALR anticodon binding" evidence="13">
    <location>
        <begin position="472"/>
        <end position="585"/>
    </location>
</feature>
<comment type="similarity">
    <text evidence="2 11 12">Belongs to the class-I aminoacyl-tRNA synthetase family.</text>
</comment>
<dbReference type="SUPFAM" id="SSF55190">
    <property type="entry name" value="Arginyl-tRNA synthetase (ArgRS), N-terminal 'additional' domain"/>
    <property type="match status" value="1"/>
</dbReference>
<dbReference type="HAMAP" id="MF_00123">
    <property type="entry name" value="Arg_tRNA_synth"/>
    <property type="match status" value="1"/>
</dbReference>
<protein>
    <recommendedName>
        <fullName evidence="11">Arginine--tRNA ligase</fullName>
        <ecNumber evidence="11">6.1.1.19</ecNumber>
    </recommendedName>
    <alternativeName>
        <fullName evidence="11">Arginyl-tRNA synthetase</fullName>
        <shortName evidence="11">ArgRS</shortName>
    </alternativeName>
</protein>
<evidence type="ECO:0000256" key="2">
    <source>
        <dbReference type="ARBA" id="ARBA00005594"/>
    </source>
</evidence>
<dbReference type="RefSeq" id="WP_250826998.1">
    <property type="nucleotide sequence ID" value="NZ_JAMOIL010000009.1"/>
</dbReference>
<evidence type="ECO:0000256" key="4">
    <source>
        <dbReference type="ARBA" id="ARBA00022490"/>
    </source>
</evidence>
<dbReference type="InterPro" id="IPR009080">
    <property type="entry name" value="tRNAsynth_Ia_anticodon-bd"/>
</dbReference>
<dbReference type="Pfam" id="PF00750">
    <property type="entry name" value="tRNA-synt_1d"/>
    <property type="match status" value="1"/>
</dbReference>
<dbReference type="InterPro" id="IPR001278">
    <property type="entry name" value="Arg-tRNA-ligase"/>
</dbReference>
<feature type="domain" description="Arginyl tRNA synthetase N-terminal" evidence="14">
    <location>
        <begin position="14"/>
        <end position="96"/>
    </location>
</feature>
<dbReference type="GO" id="GO:0005737">
    <property type="term" value="C:cytoplasm"/>
    <property type="evidence" value="ECO:0007669"/>
    <property type="project" value="UniProtKB-SubCell"/>
</dbReference>
<dbReference type="GO" id="GO:0005524">
    <property type="term" value="F:ATP binding"/>
    <property type="evidence" value="ECO:0007669"/>
    <property type="project" value="UniProtKB-UniRule"/>
</dbReference>
<keyword evidence="8 11" id="KW-0648">Protein biosynthesis</keyword>
<evidence type="ECO:0000256" key="3">
    <source>
        <dbReference type="ARBA" id="ARBA00011245"/>
    </source>
</evidence>
<dbReference type="NCBIfam" id="TIGR00456">
    <property type="entry name" value="argS"/>
    <property type="match status" value="1"/>
</dbReference>
<evidence type="ECO:0000256" key="12">
    <source>
        <dbReference type="RuleBase" id="RU363038"/>
    </source>
</evidence>
<evidence type="ECO:0000256" key="5">
    <source>
        <dbReference type="ARBA" id="ARBA00022598"/>
    </source>
</evidence>